<proteinExistence type="predicted"/>
<feature type="compositionally biased region" description="Polar residues" evidence="1">
    <location>
        <begin position="99"/>
        <end position="110"/>
    </location>
</feature>
<evidence type="ECO:0000256" key="1">
    <source>
        <dbReference type="SAM" id="MobiDB-lite"/>
    </source>
</evidence>
<dbReference type="InterPro" id="IPR057227">
    <property type="entry name" value="DUF7905"/>
</dbReference>
<dbReference type="Proteomes" id="UP000325780">
    <property type="component" value="Unassembled WGS sequence"/>
</dbReference>
<accession>A0A5N6U2M8</accession>
<gene>
    <name evidence="3" type="ORF">BDV25DRAFT_169933</name>
</gene>
<name>A0A5N6U2M8_ASPAV</name>
<protein>
    <recommendedName>
        <fullName evidence="2">DUF7905 domain-containing protein</fullName>
    </recommendedName>
</protein>
<keyword evidence="4" id="KW-1185">Reference proteome</keyword>
<dbReference type="OrthoDB" id="4739136at2759"/>
<feature type="compositionally biased region" description="Basic and acidic residues" evidence="1">
    <location>
        <begin position="1"/>
        <end position="10"/>
    </location>
</feature>
<dbReference type="EMBL" id="ML742047">
    <property type="protein sequence ID" value="KAE8152802.1"/>
    <property type="molecule type" value="Genomic_DNA"/>
</dbReference>
<dbReference type="AlphaFoldDB" id="A0A5N6U2M8"/>
<evidence type="ECO:0000259" key="2">
    <source>
        <dbReference type="Pfam" id="PF25482"/>
    </source>
</evidence>
<evidence type="ECO:0000313" key="3">
    <source>
        <dbReference type="EMBL" id="KAE8152802.1"/>
    </source>
</evidence>
<feature type="compositionally biased region" description="Polar residues" evidence="1">
    <location>
        <begin position="55"/>
        <end position="67"/>
    </location>
</feature>
<organism evidence="3 4">
    <name type="scientific">Aspergillus avenaceus</name>
    <dbReference type="NCBI Taxonomy" id="36643"/>
    <lineage>
        <taxon>Eukaryota</taxon>
        <taxon>Fungi</taxon>
        <taxon>Dikarya</taxon>
        <taxon>Ascomycota</taxon>
        <taxon>Pezizomycotina</taxon>
        <taxon>Eurotiomycetes</taxon>
        <taxon>Eurotiomycetidae</taxon>
        <taxon>Eurotiales</taxon>
        <taxon>Aspergillaceae</taxon>
        <taxon>Aspergillus</taxon>
        <taxon>Aspergillus subgen. Circumdati</taxon>
    </lineage>
</organism>
<feature type="region of interest" description="Disordered" evidence="1">
    <location>
        <begin position="1"/>
        <end position="125"/>
    </location>
</feature>
<dbReference type="Pfam" id="PF25482">
    <property type="entry name" value="DUF7905"/>
    <property type="match status" value="1"/>
</dbReference>
<evidence type="ECO:0000313" key="4">
    <source>
        <dbReference type="Proteomes" id="UP000325780"/>
    </source>
</evidence>
<sequence length="774" mass="86592">MIEVRNDHETSGAQEWTIVSHDKRSLKTRGQRSRPANNLPRAPVVNGSDRDETQKQQPLANTTSPRHSQAALPLRSRGGMVRSPRQGGRTSGRRAYSSVAASHQPSNLLQDSPAKSRWRAGDEPSGTVKLPATFGTFKHEFYGVARSSLATTAPSHNRGRYEVFEDISHRTGAYVRPPSYTDSTILLWGESSDVTAASDALKRLLVKCSGPATGKKADWAKINAYSANKEFGADMKERRENMLLLLRKQPDLSTAFPEQVLFLWPQDGPSIHESLGLQLEGLDTIRAKFGCHLFSPRDVPGYICAVGHNHQVMKQIAQLIRTKWGEVMANSNIRLKAYIVEPPQDLRGDINVERHDHFGKASPSENRARETPSGKWCNRRGLIKTSNDARIFSAVEKSLQGVSYVRGHLRMRVNLGSFILDEYRKTEDGATMYSFEEFREMLLHEQTKGRLVPGLKVGQGELLARCFAATDLLESYESVSCALKDAEPAYSANFEFFGSNNALLRLEAEFVRSPGAHNYEVTQRRWLRPRKGGQASEKRPPLQIGVIDFERADWQLEIKSLDFYETSAIDTALRSFSHTIRFRKAAAIGGISARAQRKVMFPDSAPVSRFIEKTAIRYRLKGTKYILEIARYDEYSRTHTQISDGQVAPTITGRINETPSTSWGASIFDLNWDNLMGEHANLSVGQSARYWSNLDTFFPANEPSNKKGAGFWELIPVVKQVAQMLGPNQTRSSTKPTEPFSTVSKENQIHANESSAQDIFGLDQLLDDDLGTLF</sequence>
<reference evidence="3 4" key="1">
    <citation type="submission" date="2019-04" db="EMBL/GenBank/DDBJ databases">
        <title>Friends and foes A comparative genomics study of 23 Aspergillus species from section Flavi.</title>
        <authorList>
            <consortium name="DOE Joint Genome Institute"/>
            <person name="Kjaerbolling I."/>
            <person name="Vesth T."/>
            <person name="Frisvad J.C."/>
            <person name="Nybo J.L."/>
            <person name="Theobald S."/>
            <person name="Kildgaard S."/>
            <person name="Isbrandt T."/>
            <person name="Kuo A."/>
            <person name="Sato A."/>
            <person name="Lyhne E.K."/>
            <person name="Kogle M.E."/>
            <person name="Wiebenga A."/>
            <person name="Kun R.S."/>
            <person name="Lubbers R.J."/>
            <person name="Makela M.R."/>
            <person name="Barry K."/>
            <person name="Chovatia M."/>
            <person name="Clum A."/>
            <person name="Daum C."/>
            <person name="Haridas S."/>
            <person name="He G."/>
            <person name="LaButti K."/>
            <person name="Lipzen A."/>
            <person name="Mondo S."/>
            <person name="Riley R."/>
            <person name="Salamov A."/>
            <person name="Simmons B.A."/>
            <person name="Magnuson J.K."/>
            <person name="Henrissat B."/>
            <person name="Mortensen U.H."/>
            <person name="Larsen T.O."/>
            <person name="Devries R.P."/>
            <person name="Grigoriev I.V."/>
            <person name="Machida M."/>
            <person name="Baker S.E."/>
            <person name="Andersen M.R."/>
        </authorList>
    </citation>
    <scope>NUCLEOTIDE SEQUENCE [LARGE SCALE GENOMIC DNA]</scope>
    <source>
        <strain evidence="3 4">IBT 18842</strain>
    </source>
</reference>
<feature type="domain" description="DUF7905" evidence="2">
    <location>
        <begin position="375"/>
        <end position="702"/>
    </location>
</feature>